<evidence type="ECO:0000313" key="3">
    <source>
        <dbReference type="Proteomes" id="UP000095358"/>
    </source>
</evidence>
<dbReference type="Proteomes" id="UP000095358">
    <property type="component" value="Unassembled WGS sequence"/>
</dbReference>
<feature type="domain" description="PX" evidence="1">
    <location>
        <begin position="27"/>
        <end position="164"/>
    </location>
</feature>
<dbReference type="InterPro" id="IPR036871">
    <property type="entry name" value="PX_dom_sf"/>
</dbReference>
<name>A0A1E5RU34_HANUV</name>
<dbReference type="VEuPathDB" id="FungiDB:AWRI3580_g1487"/>
<gene>
    <name evidence="2" type="ORF">AWRI3580_g1487</name>
</gene>
<dbReference type="GO" id="GO:0035091">
    <property type="term" value="F:phosphatidylinositol binding"/>
    <property type="evidence" value="ECO:0007669"/>
    <property type="project" value="InterPro"/>
</dbReference>
<dbReference type="SUPFAM" id="SSF64268">
    <property type="entry name" value="PX domain"/>
    <property type="match status" value="1"/>
</dbReference>
<dbReference type="AlphaFoldDB" id="A0A1E5RU34"/>
<keyword evidence="3" id="KW-1185">Reference proteome</keyword>
<evidence type="ECO:0000259" key="1">
    <source>
        <dbReference type="PROSITE" id="PS50195"/>
    </source>
</evidence>
<dbReference type="EMBL" id="LPNN01000003">
    <property type="protein sequence ID" value="OEJ90401.1"/>
    <property type="molecule type" value="Genomic_DNA"/>
</dbReference>
<comment type="caution">
    <text evidence="2">The sequence shown here is derived from an EMBL/GenBank/DDBJ whole genome shotgun (WGS) entry which is preliminary data.</text>
</comment>
<dbReference type="OrthoDB" id="3972380at2759"/>
<dbReference type="PROSITE" id="PS50195">
    <property type="entry name" value="PX"/>
    <property type="match status" value="1"/>
</dbReference>
<sequence length="164" mass="19582">MNDPSETLLQPEVTDIYKQQQLRNKCPYLNIEVVEGTLHGNEKNSYVRWTIRVTFLDESVHYCYKRYSEFVSLRNKILMKLSNEMKPLYDIPELPKPLPWYKSLTIHDYLIHNTLDSKFLANRQQGLEYFLCYIMLDEKLCTSFDETVLKPWLNIKTHQVVIES</sequence>
<protein>
    <recommendedName>
        <fullName evidence="1">PX domain-containing protein</fullName>
    </recommendedName>
</protein>
<organism evidence="2 3">
    <name type="scientific">Hanseniaspora uvarum</name>
    <name type="common">Yeast</name>
    <name type="synonym">Kloeckera apiculata</name>
    <dbReference type="NCBI Taxonomy" id="29833"/>
    <lineage>
        <taxon>Eukaryota</taxon>
        <taxon>Fungi</taxon>
        <taxon>Dikarya</taxon>
        <taxon>Ascomycota</taxon>
        <taxon>Saccharomycotina</taxon>
        <taxon>Saccharomycetes</taxon>
        <taxon>Saccharomycodales</taxon>
        <taxon>Saccharomycodaceae</taxon>
        <taxon>Hanseniaspora</taxon>
    </lineage>
</organism>
<accession>A0A1E5RU34</accession>
<dbReference type="InterPro" id="IPR001683">
    <property type="entry name" value="PX_dom"/>
</dbReference>
<proteinExistence type="predicted"/>
<dbReference type="SMART" id="SM00312">
    <property type="entry name" value="PX"/>
    <property type="match status" value="1"/>
</dbReference>
<dbReference type="Pfam" id="PF00787">
    <property type="entry name" value="PX"/>
    <property type="match status" value="1"/>
</dbReference>
<dbReference type="Gene3D" id="3.30.1520.10">
    <property type="entry name" value="Phox-like domain"/>
    <property type="match status" value="1"/>
</dbReference>
<evidence type="ECO:0000313" key="2">
    <source>
        <dbReference type="EMBL" id="OEJ90401.1"/>
    </source>
</evidence>
<reference evidence="3" key="1">
    <citation type="journal article" date="2016" name="Genome Announc.">
        <title>Genome sequences of three species of Hanseniaspora isolated from spontaneous wine fermentations.</title>
        <authorList>
            <person name="Sternes P.R."/>
            <person name="Lee D."/>
            <person name="Kutyna D.R."/>
            <person name="Borneman A.R."/>
        </authorList>
    </citation>
    <scope>NUCLEOTIDE SEQUENCE [LARGE SCALE GENOMIC DNA]</scope>
    <source>
        <strain evidence="3">AWRI3580</strain>
    </source>
</reference>